<proteinExistence type="predicted"/>
<dbReference type="Proteomes" id="UP000006334">
    <property type="component" value="Unassembled WGS sequence"/>
</dbReference>
<gene>
    <name evidence="1" type="ORF">GLIP_0077</name>
</gene>
<accession>K6Y387</accession>
<evidence type="ECO:0000313" key="1">
    <source>
        <dbReference type="EMBL" id="GAC12732.1"/>
    </source>
</evidence>
<name>K6Y387_9ALTE</name>
<evidence type="ECO:0000313" key="2">
    <source>
        <dbReference type="Proteomes" id="UP000006334"/>
    </source>
</evidence>
<dbReference type="AlphaFoldDB" id="K6Y387"/>
<sequence length="79" mass="8955">MCQYLFDHARFYYAGNCTRGALLGAKTQKNWGRLSLGGAIIAANLPIKPKVLKNTWLVPSRYSVFNSKNTFTRSVMLER</sequence>
<organism evidence="1 2">
    <name type="scientific">Aliiglaciecola lipolytica E3</name>
    <dbReference type="NCBI Taxonomy" id="1127673"/>
    <lineage>
        <taxon>Bacteria</taxon>
        <taxon>Pseudomonadati</taxon>
        <taxon>Pseudomonadota</taxon>
        <taxon>Gammaproteobacteria</taxon>
        <taxon>Alteromonadales</taxon>
        <taxon>Alteromonadaceae</taxon>
        <taxon>Aliiglaciecola</taxon>
    </lineage>
</organism>
<comment type="caution">
    <text evidence="1">The sequence shown here is derived from an EMBL/GenBank/DDBJ whole genome shotgun (WGS) entry which is preliminary data.</text>
</comment>
<keyword evidence="2" id="KW-1185">Reference proteome</keyword>
<dbReference type="EMBL" id="BAEN01000004">
    <property type="protein sequence ID" value="GAC12732.1"/>
    <property type="molecule type" value="Genomic_DNA"/>
</dbReference>
<reference evidence="1 2" key="1">
    <citation type="journal article" date="2017" name="Antonie Van Leeuwenhoek">
        <title>Rhizobium rhizosphaerae sp. nov., a novel species isolated from rice rhizosphere.</title>
        <authorList>
            <person name="Zhao J.J."/>
            <person name="Zhang J."/>
            <person name="Zhang R.J."/>
            <person name="Zhang C.W."/>
            <person name="Yin H.Q."/>
            <person name="Zhang X.X."/>
        </authorList>
    </citation>
    <scope>NUCLEOTIDE SEQUENCE [LARGE SCALE GENOMIC DNA]</scope>
    <source>
        <strain evidence="1 2">E3</strain>
    </source>
</reference>
<protein>
    <submittedName>
        <fullName evidence="1">Uncharacterized protein</fullName>
    </submittedName>
</protein>